<organism evidence="1 2">
    <name type="scientific">Alectoria fallacina</name>
    <dbReference type="NCBI Taxonomy" id="1903189"/>
    <lineage>
        <taxon>Eukaryota</taxon>
        <taxon>Fungi</taxon>
        <taxon>Dikarya</taxon>
        <taxon>Ascomycota</taxon>
        <taxon>Pezizomycotina</taxon>
        <taxon>Lecanoromycetes</taxon>
        <taxon>OSLEUM clade</taxon>
        <taxon>Lecanoromycetidae</taxon>
        <taxon>Lecanorales</taxon>
        <taxon>Lecanorineae</taxon>
        <taxon>Parmeliaceae</taxon>
        <taxon>Alectoria</taxon>
    </lineage>
</organism>
<dbReference type="OrthoDB" id="5383309at2759"/>
<gene>
    <name evidence="1" type="ORF">ALECFALPRED_010433</name>
</gene>
<name>A0A8H3J8W2_9LECA</name>
<sequence length="141" mass="15245">MDGLAANVSALEVKYLLPFLEFFGGVSISVDVSGPVNINNINVVPNDIRGMVAYVANRCLGVQRVIGGFVTKRIQGLVGYVTDPISDIDATIYPDSTAFLTVMVSDHQNAHSSPGDYDPMLALFLQKADLDVLSRLRTISR</sequence>
<comment type="caution">
    <text evidence="1">The sequence shown here is derived from an EMBL/GenBank/DDBJ whole genome shotgun (WGS) entry which is preliminary data.</text>
</comment>
<keyword evidence="2" id="KW-1185">Reference proteome</keyword>
<reference evidence="1" key="1">
    <citation type="submission" date="2021-03" db="EMBL/GenBank/DDBJ databases">
        <authorList>
            <person name="Tagirdzhanova G."/>
        </authorList>
    </citation>
    <scope>NUCLEOTIDE SEQUENCE</scope>
</reference>
<dbReference type="Proteomes" id="UP000664203">
    <property type="component" value="Unassembled WGS sequence"/>
</dbReference>
<accession>A0A8H3J8W2</accession>
<proteinExistence type="predicted"/>
<evidence type="ECO:0000313" key="2">
    <source>
        <dbReference type="Proteomes" id="UP000664203"/>
    </source>
</evidence>
<dbReference type="AlphaFoldDB" id="A0A8H3J8W2"/>
<protein>
    <submittedName>
        <fullName evidence="1">Uncharacterized protein</fullName>
    </submittedName>
</protein>
<evidence type="ECO:0000313" key="1">
    <source>
        <dbReference type="EMBL" id="CAF9943015.1"/>
    </source>
</evidence>
<dbReference type="EMBL" id="CAJPDR010000862">
    <property type="protein sequence ID" value="CAF9943015.1"/>
    <property type="molecule type" value="Genomic_DNA"/>
</dbReference>